<dbReference type="Proteomes" id="UP000248714">
    <property type="component" value="Unassembled WGS sequence"/>
</dbReference>
<keyword evidence="2" id="KW-0645">Protease</keyword>
<evidence type="ECO:0000256" key="1">
    <source>
        <dbReference type="ARBA" id="ARBA00006534"/>
    </source>
</evidence>
<dbReference type="OrthoDB" id="9778515at2"/>
<sequence length="243" mass="25891">MPAEQPTILATSGGLRAGRRTFLEFGKLIHFALDLSGVEGRRPRLCYVGTAGGDQRHMNANMAEAGSVAGVDVSMLNLFTMPPTDDLESYVLSHDVVWVGGGSVANLLAVWEVHGLGAVFRKAWEAGVVLSGVSAGSICWHVGGATDSFGRDLRIVTNGLGFLPYGNGVHYDSEEQRRPKIHEAVAAGVLPTTYCTDDGVGLLYRGTELVEAVTERQGSGAYVVVREDSSATAQEEKLDTRLL</sequence>
<dbReference type="EMBL" id="QLTT01000007">
    <property type="protein sequence ID" value="RAS62927.1"/>
    <property type="molecule type" value="Genomic_DNA"/>
</dbReference>
<dbReference type="AlphaFoldDB" id="A0A316HK83"/>
<dbReference type="InterPro" id="IPR029062">
    <property type="entry name" value="Class_I_gatase-like"/>
</dbReference>
<gene>
    <name evidence="6" type="ORF">C8D87_10773</name>
    <name evidence="5" type="ORF">C8D88_11641</name>
</gene>
<dbReference type="SUPFAM" id="SSF52317">
    <property type="entry name" value="Class I glutamine amidotransferase-like"/>
    <property type="match status" value="1"/>
</dbReference>
<dbReference type="EMBL" id="QGHB01000016">
    <property type="protein sequence ID" value="PWK81631.1"/>
    <property type="molecule type" value="Genomic_DNA"/>
</dbReference>
<keyword evidence="3" id="KW-0378">Hydrolase</keyword>
<dbReference type="RefSeq" id="WP_109641121.1">
    <property type="nucleotide sequence ID" value="NZ_QGHB01000016.1"/>
</dbReference>
<dbReference type="GO" id="GO:0006508">
    <property type="term" value="P:proteolysis"/>
    <property type="evidence" value="ECO:0007669"/>
    <property type="project" value="UniProtKB-KW"/>
</dbReference>
<comment type="caution">
    <text evidence="5">The sequence shown here is derived from an EMBL/GenBank/DDBJ whole genome shotgun (WGS) entry which is preliminary data.</text>
</comment>
<name>A0A316HK83_9PSEU</name>
<dbReference type="CDD" id="cd03146">
    <property type="entry name" value="GAT1_Peptidase_E"/>
    <property type="match status" value="1"/>
</dbReference>
<evidence type="ECO:0000313" key="6">
    <source>
        <dbReference type="EMBL" id="RAS62927.1"/>
    </source>
</evidence>
<dbReference type="InterPro" id="IPR005320">
    <property type="entry name" value="Peptidase_S51"/>
</dbReference>
<dbReference type="GO" id="GO:0008236">
    <property type="term" value="F:serine-type peptidase activity"/>
    <property type="evidence" value="ECO:0007669"/>
    <property type="project" value="UniProtKB-KW"/>
</dbReference>
<organism evidence="5 7">
    <name type="scientific">Lentzea atacamensis</name>
    <dbReference type="NCBI Taxonomy" id="531938"/>
    <lineage>
        <taxon>Bacteria</taxon>
        <taxon>Bacillati</taxon>
        <taxon>Actinomycetota</taxon>
        <taxon>Actinomycetes</taxon>
        <taxon>Pseudonocardiales</taxon>
        <taxon>Pseudonocardiaceae</taxon>
        <taxon>Lentzea</taxon>
    </lineage>
</organism>
<evidence type="ECO:0000256" key="4">
    <source>
        <dbReference type="ARBA" id="ARBA00022825"/>
    </source>
</evidence>
<proteinExistence type="inferred from homology"/>
<evidence type="ECO:0000313" key="5">
    <source>
        <dbReference type="EMBL" id="PWK81631.1"/>
    </source>
</evidence>
<keyword evidence="4" id="KW-0720">Serine protease</keyword>
<dbReference type="Proteomes" id="UP000246005">
    <property type="component" value="Unassembled WGS sequence"/>
</dbReference>
<dbReference type="PANTHER" id="PTHR20842">
    <property type="entry name" value="PROTEASE S51 ALPHA-ASPARTYL DIPEPTIDASE"/>
    <property type="match status" value="1"/>
</dbReference>
<evidence type="ECO:0000313" key="7">
    <source>
        <dbReference type="Proteomes" id="UP000246005"/>
    </source>
</evidence>
<evidence type="ECO:0000256" key="3">
    <source>
        <dbReference type="ARBA" id="ARBA00022801"/>
    </source>
</evidence>
<evidence type="ECO:0000256" key="2">
    <source>
        <dbReference type="ARBA" id="ARBA00022670"/>
    </source>
</evidence>
<protein>
    <submittedName>
        <fullName evidence="5">Peptidase E</fullName>
    </submittedName>
</protein>
<dbReference type="Pfam" id="PF03575">
    <property type="entry name" value="Peptidase_S51"/>
    <property type="match status" value="1"/>
</dbReference>
<keyword evidence="8" id="KW-1185">Reference proteome</keyword>
<evidence type="ECO:0000313" key="8">
    <source>
        <dbReference type="Proteomes" id="UP000248714"/>
    </source>
</evidence>
<dbReference type="PANTHER" id="PTHR20842:SF0">
    <property type="entry name" value="ALPHA-ASPARTYL DIPEPTIDASE"/>
    <property type="match status" value="1"/>
</dbReference>
<accession>A0A316HK83</accession>
<comment type="similarity">
    <text evidence="1">Belongs to the peptidase S51 family.</text>
</comment>
<dbReference type="Gene3D" id="3.40.50.880">
    <property type="match status" value="1"/>
</dbReference>
<reference evidence="5 7" key="1">
    <citation type="submission" date="2018-05" db="EMBL/GenBank/DDBJ databases">
        <title>Genomic Encyclopedia of Type Strains, Phase IV (KMG-IV): sequencing the most valuable type-strain genomes for metagenomic binning, comparative biology and taxonomic classification.</title>
        <authorList>
            <person name="Goeker M."/>
        </authorList>
    </citation>
    <scope>NUCLEOTIDE SEQUENCE [LARGE SCALE GENOMIC DNA]</scope>
    <source>
        <strain evidence="6 8">DSM 45479</strain>
        <strain evidence="5 7">DSM 45480</strain>
    </source>
</reference>